<sequence>MWTKYLLVGTFAVDGLAGPAKRDCPMVNCWDECSLTGSQPPCFTASLCISSVADATATNATNDTTTFAPEITSAPDVTAMPDVVLTIELNSVPDTTPSFEVTATPVITEAPTVTGTPAITTQPESSASSTGGIYLAC</sequence>
<accession>A0A6G1J375</accession>
<proteinExistence type="predicted"/>
<keyword evidence="3" id="KW-1185">Reference proteome</keyword>
<organism evidence="2 3">
    <name type="scientific">Lentithecium fluviatile CBS 122367</name>
    <dbReference type="NCBI Taxonomy" id="1168545"/>
    <lineage>
        <taxon>Eukaryota</taxon>
        <taxon>Fungi</taxon>
        <taxon>Dikarya</taxon>
        <taxon>Ascomycota</taxon>
        <taxon>Pezizomycotina</taxon>
        <taxon>Dothideomycetes</taxon>
        <taxon>Pleosporomycetidae</taxon>
        <taxon>Pleosporales</taxon>
        <taxon>Massarineae</taxon>
        <taxon>Lentitheciaceae</taxon>
        <taxon>Lentithecium</taxon>
    </lineage>
</organism>
<feature type="chain" id="PRO_5026233707" evidence="1">
    <location>
        <begin position="18"/>
        <end position="137"/>
    </location>
</feature>
<protein>
    <submittedName>
        <fullName evidence="2">Uncharacterized protein</fullName>
    </submittedName>
</protein>
<name>A0A6G1J375_9PLEO</name>
<gene>
    <name evidence="2" type="ORF">K458DRAFT_388555</name>
</gene>
<evidence type="ECO:0000313" key="3">
    <source>
        <dbReference type="Proteomes" id="UP000799291"/>
    </source>
</evidence>
<reference evidence="2" key="1">
    <citation type="journal article" date="2020" name="Stud. Mycol.">
        <title>101 Dothideomycetes genomes: a test case for predicting lifestyles and emergence of pathogens.</title>
        <authorList>
            <person name="Haridas S."/>
            <person name="Albert R."/>
            <person name="Binder M."/>
            <person name="Bloem J."/>
            <person name="Labutti K."/>
            <person name="Salamov A."/>
            <person name="Andreopoulos B."/>
            <person name="Baker S."/>
            <person name="Barry K."/>
            <person name="Bills G."/>
            <person name="Bluhm B."/>
            <person name="Cannon C."/>
            <person name="Castanera R."/>
            <person name="Culley D."/>
            <person name="Daum C."/>
            <person name="Ezra D."/>
            <person name="Gonzalez J."/>
            <person name="Henrissat B."/>
            <person name="Kuo A."/>
            <person name="Liang C."/>
            <person name="Lipzen A."/>
            <person name="Lutzoni F."/>
            <person name="Magnuson J."/>
            <person name="Mondo S."/>
            <person name="Nolan M."/>
            <person name="Ohm R."/>
            <person name="Pangilinan J."/>
            <person name="Park H.-J."/>
            <person name="Ramirez L."/>
            <person name="Alfaro M."/>
            <person name="Sun H."/>
            <person name="Tritt A."/>
            <person name="Yoshinaga Y."/>
            <person name="Zwiers L.-H."/>
            <person name="Turgeon B."/>
            <person name="Goodwin S."/>
            <person name="Spatafora J."/>
            <person name="Crous P."/>
            <person name="Grigoriev I."/>
        </authorList>
    </citation>
    <scope>NUCLEOTIDE SEQUENCE</scope>
    <source>
        <strain evidence="2">CBS 122367</strain>
    </source>
</reference>
<evidence type="ECO:0000256" key="1">
    <source>
        <dbReference type="SAM" id="SignalP"/>
    </source>
</evidence>
<dbReference type="AlphaFoldDB" id="A0A6G1J375"/>
<keyword evidence="1" id="KW-0732">Signal</keyword>
<evidence type="ECO:0000313" key="2">
    <source>
        <dbReference type="EMBL" id="KAF2684858.1"/>
    </source>
</evidence>
<dbReference type="Proteomes" id="UP000799291">
    <property type="component" value="Unassembled WGS sequence"/>
</dbReference>
<feature type="signal peptide" evidence="1">
    <location>
        <begin position="1"/>
        <end position="17"/>
    </location>
</feature>
<dbReference type="EMBL" id="MU005580">
    <property type="protein sequence ID" value="KAF2684858.1"/>
    <property type="molecule type" value="Genomic_DNA"/>
</dbReference>